<keyword evidence="2" id="KW-1185">Reference proteome</keyword>
<dbReference type="Proteomes" id="UP000292702">
    <property type="component" value="Unassembled WGS sequence"/>
</dbReference>
<proteinExistence type="predicted"/>
<name>A0A4R0RGB8_9APHY</name>
<sequence length="71" mass="7745">MSRSNGRPEPEVIVNFADGFAYSKSKLEDAYKNGLLDKPPVKPAKDTVGTVKREDVDLIVSSVPPTTRKSP</sequence>
<evidence type="ECO:0000313" key="1">
    <source>
        <dbReference type="EMBL" id="TCD67291.1"/>
    </source>
</evidence>
<organism evidence="1 2">
    <name type="scientific">Steccherinum ochraceum</name>
    <dbReference type="NCBI Taxonomy" id="92696"/>
    <lineage>
        <taxon>Eukaryota</taxon>
        <taxon>Fungi</taxon>
        <taxon>Dikarya</taxon>
        <taxon>Basidiomycota</taxon>
        <taxon>Agaricomycotina</taxon>
        <taxon>Agaricomycetes</taxon>
        <taxon>Polyporales</taxon>
        <taxon>Steccherinaceae</taxon>
        <taxon>Steccherinum</taxon>
    </lineage>
</organism>
<gene>
    <name evidence="1" type="ORF">EIP91_000314</name>
</gene>
<dbReference type="AlphaFoldDB" id="A0A4R0RGB8"/>
<protein>
    <submittedName>
        <fullName evidence="1">Uncharacterized protein</fullName>
    </submittedName>
</protein>
<reference evidence="1 2" key="1">
    <citation type="submission" date="2018-11" db="EMBL/GenBank/DDBJ databases">
        <title>Genome assembly of Steccherinum ochraceum LE-BIN_3174, the white-rot fungus of the Steccherinaceae family (The Residual Polyporoid clade, Polyporales, Basidiomycota).</title>
        <authorList>
            <person name="Fedorova T.V."/>
            <person name="Glazunova O.A."/>
            <person name="Landesman E.O."/>
            <person name="Moiseenko K.V."/>
            <person name="Psurtseva N.V."/>
            <person name="Savinova O.S."/>
            <person name="Shakhova N.V."/>
            <person name="Tyazhelova T.V."/>
            <person name="Vasina D.V."/>
        </authorList>
    </citation>
    <scope>NUCLEOTIDE SEQUENCE [LARGE SCALE GENOMIC DNA]</scope>
    <source>
        <strain evidence="1 2">LE-BIN_3174</strain>
    </source>
</reference>
<dbReference type="EMBL" id="RWJN01000103">
    <property type="protein sequence ID" value="TCD67291.1"/>
    <property type="molecule type" value="Genomic_DNA"/>
</dbReference>
<dbReference type="OrthoDB" id="285219at2759"/>
<evidence type="ECO:0000313" key="2">
    <source>
        <dbReference type="Proteomes" id="UP000292702"/>
    </source>
</evidence>
<dbReference type="STRING" id="92696.A0A4R0RGB8"/>
<comment type="caution">
    <text evidence="1">The sequence shown here is derived from an EMBL/GenBank/DDBJ whole genome shotgun (WGS) entry which is preliminary data.</text>
</comment>
<accession>A0A4R0RGB8</accession>